<comment type="caution">
    <text evidence="1">The sequence shown here is derived from an EMBL/GenBank/DDBJ whole genome shotgun (WGS) entry which is preliminary data.</text>
</comment>
<dbReference type="AlphaFoldDB" id="A0A843U7P7"/>
<protein>
    <submittedName>
        <fullName evidence="1">Uncharacterized protein</fullName>
    </submittedName>
</protein>
<gene>
    <name evidence="1" type="ORF">Taro_009827</name>
</gene>
<accession>A0A843U7P7</accession>
<proteinExistence type="predicted"/>
<keyword evidence="2" id="KW-1185">Reference proteome</keyword>
<dbReference type="EMBL" id="NMUH01000348">
    <property type="protein sequence ID" value="MQL77423.1"/>
    <property type="molecule type" value="Genomic_DNA"/>
</dbReference>
<sequence>MVRHYVLFNNYRYVHRLPEVQLCQFKRAISALSPDISHTSSVQLFDINEAHAREGKPTISPATFLDMNSIHLVDDPFKVWEERYKVYVALHKALRDNHNHYPVTMDQFLSCASFGTRRFLKMNMDKDAYADLLYQHLDLHLKWMASTMGPSYSIPFGSP</sequence>
<dbReference type="Proteomes" id="UP000652761">
    <property type="component" value="Unassembled WGS sequence"/>
</dbReference>
<organism evidence="1 2">
    <name type="scientific">Colocasia esculenta</name>
    <name type="common">Wild taro</name>
    <name type="synonym">Arum esculentum</name>
    <dbReference type="NCBI Taxonomy" id="4460"/>
    <lineage>
        <taxon>Eukaryota</taxon>
        <taxon>Viridiplantae</taxon>
        <taxon>Streptophyta</taxon>
        <taxon>Embryophyta</taxon>
        <taxon>Tracheophyta</taxon>
        <taxon>Spermatophyta</taxon>
        <taxon>Magnoliopsida</taxon>
        <taxon>Liliopsida</taxon>
        <taxon>Araceae</taxon>
        <taxon>Aroideae</taxon>
        <taxon>Colocasieae</taxon>
        <taxon>Colocasia</taxon>
    </lineage>
</organism>
<reference evidence="1" key="1">
    <citation type="submission" date="2017-07" db="EMBL/GenBank/DDBJ databases">
        <title>Taro Niue Genome Assembly and Annotation.</title>
        <authorList>
            <person name="Atibalentja N."/>
            <person name="Keating K."/>
            <person name="Fields C.J."/>
        </authorList>
    </citation>
    <scope>NUCLEOTIDE SEQUENCE</scope>
    <source>
        <strain evidence="1">Niue_2</strain>
        <tissue evidence="1">Leaf</tissue>
    </source>
</reference>
<name>A0A843U7P7_COLES</name>
<evidence type="ECO:0000313" key="1">
    <source>
        <dbReference type="EMBL" id="MQL77423.1"/>
    </source>
</evidence>
<evidence type="ECO:0000313" key="2">
    <source>
        <dbReference type="Proteomes" id="UP000652761"/>
    </source>
</evidence>